<evidence type="ECO:0000256" key="1">
    <source>
        <dbReference type="ARBA" id="ARBA00004651"/>
    </source>
</evidence>
<keyword evidence="5" id="KW-0573">Peptidoglycan synthesis</keyword>
<comment type="caution">
    <text evidence="10">The sequence shown here is derived from an EMBL/GenBank/DDBJ whole genome shotgun (WGS) entry which is preliminary data.</text>
</comment>
<feature type="transmembrane region" description="Helical" evidence="9">
    <location>
        <begin position="149"/>
        <end position="169"/>
    </location>
</feature>
<dbReference type="InterPro" id="IPR004268">
    <property type="entry name" value="MurJ"/>
</dbReference>
<keyword evidence="7 9" id="KW-0472">Membrane</keyword>
<organism evidence="10 11">
    <name type="scientific">Actinomyces denticolens</name>
    <dbReference type="NCBI Taxonomy" id="52767"/>
    <lineage>
        <taxon>Bacteria</taxon>
        <taxon>Bacillati</taxon>
        <taxon>Actinomycetota</taxon>
        <taxon>Actinomycetes</taxon>
        <taxon>Actinomycetales</taxon>
        <taxon>Actinomycetaceae</taxon>
        <taxon>Actinomyces</taxon>
    </lineage>
</organism>
<gene>
    <name evidence="10" type="ORF">SAMN05216246_10982</name>
</gene>
<name>A0ABY1IEA0_9ACTO</name>
<dbReference type="InterPro" id="IPR051050">
    <property type="entry name" value="Lipid_II_flippase_MurJ/MviN"/>
</dbReference>
<feature type="transmembrane region" description="Helical" evidence="9">
    <location>
        <begin position="552"/>
        <end position="576"/>
    </location>
</feature>
<dbReference type="Proteomes" id="UP000184390">
    <property type="component" value="Unassembled WGS sequence"/>
</dbReference>
<keyword evidence="11" id="KW-1185">Reference proteome</keyword>
<comment type="subcellular location">
    <subcellularLocation>
        <location evidence="1">Cell membrane</location>
        <topology evidence="1">Multi-pass membrane protein</topology>
    </subcellularLocation>
</comment>
<feature type="region of interest" description="Disordered" evidence="8">
    <location>
        <begin position="338"/>
        <end position="362"/>
    </location>
</feature>
<feature type="transmembrane region" description="Helical" evidence="9">
    <location>
        <begin position="515"/>
        <end position="532"/>
    </location>
</feature>
<accession>A0ABY1IEA0</accession>
<feature type="transmembrane region" description="Helical" evidence="9">
    <location>
        <begin position="415"/>
        <end position="435"/>
    </location>
</feature>
<dbReference type="Pfam" id="PF03023">
    <property type="entry name" value="MurJ"/>
    <property type="match status" value="1"/>
</dbReference>
<feature type="transmembrane region" description="Helical" evidence="9">
    <location>
        <begin position="176"/>
        <end position="197"/>
    </location>
</feature>
<dbReference type="PANTHER" id="PTHR47019">
    <property type="entry name" value="LIPID II FLIPPASE MURJ"/>
    <property type="match status" value="1"/>
</dbReference>
<reference evidence="10 11" key="1">
    <citation type="submission" date="2016-11" db="EMBL/GenBank/DDBJ databases">
        <authorList>
            <person name="Varghese N."/>
            <person name="Submissions S."/>
        </authorList>
    </citation>
    <scope>NUCLEOTIDE SEQUENCE [LARGE SCALE GENOMIC DNA]</scope>
    <source>
        <strain evidence="10 11">PA</strain>
    </source>
</reference>
<evidence type="ECO:0000256" key="8">
    <source>
        <dbReference type="SAM" id="MobiDB-lite"/>
    </source>
</evidence>
<evidence type="ECO:0000313" key="10">
    <source>
        <dbReference type="EMBL" id="SHJ04566.1"/>
    </source>
</evidence>
<evidence type="ECO:0000256" key="5">
    <source>
        <dbReference type="ARBA" id="ARBA00022984"/>
    </source>
</evidence>
<proteinExistence type="predicted"/>
<feature type="transmembrane region" description="Helical" evidence="9">
    <location>
        <begin position="217"/>
        <end position="239"/>
    </location>
</feature>
<protein>
    <submittedName>
        <fullName evidence="10">Peptidoglycan lipid II flippase</fullName>
    </submittedName>
</protein>
<feature type="transmembrane region" description="Helical" evidence="9">
    <location>
        <begin position="260"/>
        <end position="281"/>
    </location>
</feature>
<dbReference type="RefSeq" id="WP_073453470.1">
    <property type="nucleotide sequence ID" value="NZ_FQYL01000009.1"/>
</dbReference>
<evidence type="ECO:0000256" key="2">
    <source>
        <dbReference type="ARBA" id="ARBA00022475"/>
    </source>
</evidence>
<keyword evidence="6 9" id="KW-1133">Transmembrane helix</keyword>
<dbReference type="PANTHER" id="PTHR47019:SF1">
    <property type="entry name" value="LIPID II FLIPPASE MURJ"/>
    <property type="match status" value="1"/>
</dbReference>
<feature type="transmembrane region" description="Helical" evidence="9">
    <location>
        <begin position="104"/>
        <end position="129"/>
    </location>
</feature>
<evidence type="ECO:0000256" key="7">
    <source>
        <dbReference type="ARBA" id="ARBA00023136"/>
    </source>
</evidence>
<feature type="transmembrane region" description="Helical" evidence="9">
    <location>
        <begin position="40"/>
        <end position="62"/>
    </location>
</feature>
<evidence type="ECO:0000256" key="3">
    <source>
        <dbReference type="ARBA" id="ARBA00022692"/>
    </source>
</evidence>
<keyword evidence="4" id="KW-0133">Cell shape</keyword>
<keyword evidence="2" id="KW-1003">Cell membrane</keyword>
<feature type="transmembrane region" description="Helical" evidence="9">
    <location>
        <begin position="483"/>
        <end position="503"/>
    </location>
</feature>
<evidence type="ECO:0000313" key="11">
    <source>
        <dbReference type="Proteomes" id="UP000184390"/>
    </source>
</evidence>
<dbReference type="EMBL" id="FQYL01000009">
    <property type="protein sequence ID" value="SHJ04566.1"/>
    <property type="molecule type" value="Genomic_DNA"/>
</dbReference>
<evidence type="ECO:0000256" key="6">
    <source>
        <dbReference type="ARBA" id="ARBA00022989"/>
    </source>
</evidence>
<keyword evidence="3 9" id="KW-0812">Transmembrane</keyword>
<evidence type="ECO:0000256" key="9">
    <source>
        <dbReference type="SAM" id="Phobius"/>
    </source>
</evidence>
<feature type="transmembrane region" description="Helical" evidence="9">
    <location>
        <begin position="301"/>
        <end position="320"/>
    </location>
</feature>
<evidence type="ECO:0000256" key="4">
    <source>
        <dbReference type="ARBA" id="ARBA00022960"/>
    </source>
</evidence>
<sequence>MTDRAADARAEGGTSGAQRGLATVVGGVAGLTLISRALGFLRWIVQAATVGTGAVAGAYATANQVPNVLYEVVVGGALAATIVPLLASAIMAGDREMVSRTASAMLSLVLAILVPLGILLAVLADPIAALFPTSADADPGFQTRLVADFLRMFALQVPLYGIGVVLTGVLQAHRRFAWPALTPILSSLVVMAAYALYGAITPEGADQWTRSADSAGLLVLGWGTTLGVAALSLPLLIPASRLDIDLRPTLRLDAATRRRAWSLATAGITALVAQQAFMLLVPILARSGGVSGTIAVYQYTQAIWVLPYAVLVVPVATVLYPRIAGLLGDDADRSSGARAAGGAGAMSAAGDPGGAPGESVLGRHARSPREEALGLCGDSTALVTGVSLAGMAMLLAASTGAEAFFALLTDDVRGMSAALVSFAPGIVGFGLIHQITRILFAAGRARWAAHATALGWAAAALLSTAAVRLLAPGGADGPATLKALGIGTSIGMTIAGIGLLTALARCLEASVLRPIARVILAGAPVAAASGWAGRALSQMTGAPWSQILLSSVWALLAALATITAAHIVCPQALGALRRGRR</sequence>
<dbReference type="PRINTS" id="PR01806">
    <property type="entry name" value="VIRFACTRMVIN"/>
</dbReference>
<feature type="transmembrane region" description="Helical" evidence="9">
    <location>
        <begin position="68"/>
        <end position="92"/>
    </location>
</feature>
<feature type="transmembrane region" description="Helical" evidence="9">
    <location>
        <begin position="447"/>
        <end position="471"/>
    </location>
</feature>